<sequence length="117" mass="13304">MAKPIACQRFLTFSKAGYLFKFSYVDTEISLIMTRCTYTYAFLNMTRILEVTLTVYYDVLPLIDAAANSESQKPEPIQNFEFSGFRHPSAVRTVRGFGSLVNSTHSAFFIKSVFSPF</sequence>
<keyword evidence="3" id="KW-1185">Reference proteome</keyword>
<dbReference type="EMBL" id="KL363303">
    <property type="protein sequence ID" value="KFD48122.1"/>
    <property type="molecule type" value="Genomic_DNA"/>
</dbReference>
<dbReference type="Proteomes" id="UP000030764">
    <property type="component" value="Unassembled WGS sequence"/>
</dbReference>
<gene>
    <name evidence="1" type="ORF">M513_11003</name>
    <name evidence="2" type="ORF">M514_11003</name>
</gene>
<evidence type="ECO:0000313" key="2">
    <source>
        <dbReference type="EMBL" id="KFD61811.1"/>
    </source>
</evidence>
<evidence type="ECO:0000313" key="1">
    <source>
        <dbReference type="EMBL" id="KFD48122.1"/>
    </source>
</evidence>
<dbReference type="EMBL" id="KL367610">
    <property type="protein sequence ID" value="KFD61811.1"/>
    <property type="molecule type" value="Genomic_DNA"/>
</dbReference>
<protein>
    <submittedName>
        <fullName evidence="2">Uncharacterized protein</fullName>
    </submittedName>
</protein>
<dbReference type="AlphaFoldDB" id="A0A085MX65"/>
<reference evidence="2 3" key="1">
    <citation type="journal article" date="2014" name="Nat. Genet.">
        <title>Genome and transcriptome of the porcine whipworm Trichuris suis.</title>
        <authorList>
            <person name="Jex A.R."/>
            <person name="Nejsum P."/>
            <person name="Schwarz E.M."/>
            <person name="Hu L."/>
            <person name="Young N.D."/>
            <person name="Hall R.S."/>
            <person name="Korhonen P.K."/>
            <person name="Liao S."/>
            <person name="Thamsborg S."/>
            <person name="Xia J."/>
            <person name="Xu P."/>
            <person name="Wang S."/>
            <person name="Scheerlinck J.P."/>
            <person name="Hofmann A."/>
            <person name="Sternberg P.W."/>
            <person name="Wang J."/>
            <person name="Gasser R.B."/>
        </authorList>
    </citation>
    <scope>NUCLEOTIDE SEQUENCE [LARGE SCALE GENOMIC DNA]</scope>
    <source>
        <strain evidence="2">DCEP-RM93F</strain>
        <strain evidence="1">DCEP-RM93M</strain>
    </source>
</reference>
<dbReference type="Proteomes" id="UP000030758">
    <property type="component" value="Unassembled WGS sequence"/>
</dbReference>
<name>A0A085MX65_9BILA</name>
<proteinExistence type="predicted"/>
<evidence type="ECO:0000313" key="3">
    <source>
        <dbReference type="Proteomes" id="UP000030764"/>
    </source>
</evidence>
<accession>A0A085MX65</accession>
<organism evidence="2">
    <name type="scientific">Trichuris suis</name>
    <name type="common">pig whipworm</name>
    <dbReference type="NCBI Taxonomy" id="68888"/>
    <lineage>
        <taxon>Eukaryota</taxon>
        <taxon>Metazoa</taxon>
        <taxon>Ecdysozoa</taxon>
        <taxon>Nematoda</taxon>
        <taxon>Enoplea</taxon>
        <taxon>Dorylaimia</taxon>
        <taxon>Trichinellida</taxon>
        <taxon>Trichuridae</taxon>
        <taxon>Trichuris</taxon>
    </lineage>
</organism>